<keyword evidence="1" id="KW-0472">Membrane</keyword>
<keyword evidence="3" id="KW-1185">Reference proteome</keyword>
<dbReference type="NCBIfam" id="TIGR03510">
    <property type="entry name" value="XapX"/>
    <property type="match status" value="1"/>
</dbReference>
<keyword evidence="1" id="KW-0812">Transmembrane</keyword>
<dbReference type="RefSeq" id="WP_072967931.1">
    <property type="nucleotide sequence ID" value="NZ_FRAJ01000016.1"/>
</dbReference>
<sequence>MKLTLIALITGIITGSVFTLAKLPLPAPPTIAGIAGIVGIFIGSKLAEQIVKLFS</sequence>
<dbReference type="Proteomes" id="UP000184082">
    <property type="component" value="Unassembled WGS sequence"/>
</dbReference>
<dbReference type="AlphaFoldDB" id="A0A1M6RYS9"/>
<evidence type="ECO:0000256" key="1">
    <source>
        <dbReference type="SAM" id="Phobius"/>
    </source>
</evidence>
<proteinExistence type="predicted"/>
<feature type="transmembrane region" description="Helical" evidence="1">
    <location>
        <begin position="29"/>
        <end position="47"/>
    </location>
</feature>
<dbReference type="InterPro" id="IPR020017">
    <property type="entry name" value="XapX_domain"/>
</dbReference>
<organism evidence="2 3">
    <name type="scientific">Caminicella sporogenes DSM 14501</name>
    <dbReference type="NCBI Taxonomy" id="1121266"/>
    <lineage>
        <taxon>Bacteria</taxon>
        <taxon>Bacillati</taxon>
        <taxon>Bacillota</taxon>
        <taxon>Clostridia</taxon>
        <taxon>Peptostreptococcales</taxon>
        <taxon>Caminicellaceae</taxon>
        <taxon>Caminicella</taxon>
    </lineage>
</organism>
<reference evidence="2 3" key="1">
    <citation type="submission" date="2016-11" db="EMBL/GenBank/DDBJ databases">
        <authorList>
            <person name="Jaros S."/>
            <person name="Januszkiewicz K."/>
            <person name="Wedrychowicz H."/>
        </authorList>
    </citation>
    <scope>NUCLEOTIDE SEQUENCE [LARGE SCALE GENOMIC DNA]</scope>
    <source>
        <strain evidence="2 3">DSM 14501</strain>
    </source>
</reference>
<dbReference type="STRING" id="1121266.SAMN02745883_01899"/>
<evidence type="ECO:0000313" key="2">
    <source>
        <dbReference type="EMBL" id="SHK37580.1"/>
    </source>
</evidence>
<protein>
    <submittedName>
        <fullName evidence="2">XapX domain-containing protein</fullName>
    </submittedName>
</protein>
<dbReference type="EMBL" id="FRAJ01000016">
    <property type="protein sequence ID" value="SHK37580.1"/>
    <property type="molecule type" value="Genomic_DNA"/>
</dbReference>
<evidence type="ECO:0000313" key="3">
    <source>
        <dbReference type="Proteomes" id="UP000184082"/>
    </source>
</evidence>
<gene>
    <name evidence="2" type="ORF">SAMN02745883_01899</name>
</gene>
<accession>A0A1M6RYS9</accession>
<keyword evidence="1" id="KW-1133">Transmembrane helix</keyword>
<name>A0A1M6RYS9_9FIRM</name>